<dbReference type="EMBL" id="JASNQZ010000005">
    <property type="protein sequence ID" value="KAL0957741.1"/>
    <property type="molecule type" value="Genomic_DNA"/>
</dbReference>
<evidence type="ECO:0000313" key="2">
    <source>
        <dbReference type="EMBL" id="KAL0957741.1"/>
    </source>
</evidence>
<sequence length="220" mass="24279">MNSSHPQEEWALDSAVGLVHKEVSGEQDSLQRYARAEEEMKKRRQKAGRRRRWDLEQGITITVDKKRRGSKKGGKAPKEESYTDGDAATAAYPFWTLMRAVYHTVPHQPIVALGLFICLCSGAIMPVFSFLLSCLLFEASTDADNVRVINYFGGLVLGTRHSTSCSSASSTSSWKAPRWRGSCASVRTPSCACPRRTAASSTAWPTPRRFSSPMATTRGT</sequence>
<dbReference type="Proteomes" id="UP001556367">
    <property type="component" value="Unassembled WGS sequence"/>
</dbReference>
<evidence type="ECO:0000313" key="3">
    <source>
        <dbReference type="Proteomes" id="UP001556367"/>
    </source>
</evidence>
<evidence type="ECO:0000256" key="1">
    <source>
        <dbReference type="SAM" id="Phobius"/>
    </source>
</evidence>
<keyword evidence="1" id="KW-1133">Transmembrane helix</keyword>
<protein>
    <submittedName>
        <fullName evidence="2">Uncharacterized protein</fullName>
    </submittedName>
</protein>
<keyword evidence="1" id="KW-0472">Membrane</keyword>
<accession>A0ABR3JQC0</accession>
<keyword evidence="1" id="KW-0812">Transmembrane</keyword>
<feature type="transmembrane region" description="Helical" evidence="1">
    <location>
        <begin position="110"/>
        <end position="137"/>
    </location>
</feature>
<reference evidence="3" key="1">
    <citation type="submission" date="2024-06" db="EMBL/GenBank/DDBJ databases">
        <title>Multi-omics analyses provide insights into the biosynthesis of the anticancer antibiotic pleurotin in Hohenbuehelia grisea.</title>
        <authorList>
            <person name="Weaver J.A."/>
            <person name="Alberti F."/>
        </authorList>
    </citation>
    <scope>NUCLEOTIDE SEQUENCE [LARGE SCALE GENOMIC DNA]</scope>
    <source>
        <strain evidence="3">T-177</strain>
    </source>
</reference>
<name>A0ABR3JQC0_9AGAR</name>
<organism evidence="2 3">
    <name type="scientific">Hohenbuehelia grisea</name>
    <dbReference type="NCBI Taxonomy" id="104357"/>
    <lineage>
        <taxon>Eukaryota</taxon>
        <taxon>Fungi</taxon>
        <taxon>Dikarya</taxon>
        <taxon>Basidiomycota</taxon>
        <taxon>Agaricomycotina</taxon>
        <taxon>Agaricomycetes</taxon>
        <taxon>Agaricomycetidae</taxon>
        <taxon>Agaricales</taxon>
        <taxon>Pleurotineae</taxon>
        <taxon>Pleurotaceae</taxon>
        <taxon>Hohenbuehelia</taxon>
    </lineage>
</organism>
<comment type="caution">
    <text evidence="2">The sequence shown here is derived from an EMBL/GenBank/DDBJ whole genome shotgun (WGS) entry which is preliminary data.</text>
</comment>
<gene>
    <name evidence="2" type="ORF">HGRIS_001519</name>
</gene>
<keyword evidence="3" id="KW-1185">Reference proteome</keyword>
<proteinExistence type="predicted"/>